<accession>G8XGN7</accession>
<gene>
    <name evidence="7" type="ordered locus">SCATT_p14930</name>
</gene>
<feature type="domain" description="Amine oxidase" evidence="6">
    <location>
        <begin position="100"/>
        <end position="571"/>
    </location>
</feature>
<evidence type="ECO:0000256" key="2">
    <source>
        <dbReference type="ARBA" id="ARBA00022746"/>
    </source>
</evidence>
<dbReference type="InterPro" id="IPR036188">
    <property type="entry name" value="FAD/NAD-bd_sf"/>
</dbReference>
<dbReference type="EMBL" id="CP003229">
    <property type="protein sequence ID" value="AEW99686.1"/>
    <property type="molecule type" value="Genomic_DNA"/>
</dbReference>
<dbReference type="InterPro" id="IPR002937">
    <property type="entry name" value="Amino_oxidase"/>
</dbReference>
<evidence type="ECO:0000256" key="4">
    <source>
        <dbReference type="RuleBase" id="RU362075"/>
    </source>
</evidence>
<feature type="compositionally biased region" description="Low complexity" evidence="5">
    <location>
        <begin position="60"/>
        <end position="76"/>
    </location>
</feature>
<dbReference type="NCBIfam" id="TIGR02734">
    <property type="entry name" value="crtI_fam"/>
    <property type="match status" value="1"/>
</dbReference>
<dbReference type="Proteomes" id="UP000007842">
    <property type="component" value="Plasmid pSCATT"/>
</dbReference>
<evidence type="ECO:0000256" key="1">
    <source>
        <dbReference type="ARBA" id="ARBA00004829"/>
    </source>
</evidence>
<dbReference type="KEGG" id="scy:SCATT_p14930"/>
<keyword evidence="7" id="KW-0614">Plasmid</keyword>
<evidence type="ECO:0000256" key="3">
    <source>
        <dbReference type="ARBA" id="ARBA00023002"/>
    </source>
</evidence>
<geneLocation type="plasmid" evidence="7 8">
    <name>pSCATT</name>
</geneLocation>
<dbReference type="PANTHER" id="PTHR43734:SF1">
    <property type="entry name" value="PHYTOENE DESATURASE"/>
    <property type="match status" value="1"/>
</dbReference>
<evidence type="ECO:0000256" key="5">
    <source>
        <dbReference type="SAM" id="MobiDB-lite"/>
    </source>
</evidence>
<dbReference type="GO" id="GO:0016491">
    <property type="term" value="F:oxidoreductase activity"/>
    <property type="evidence" value="ECO:0007669"/>
    <property type="project" value="UniProtKB-KW"/>
</dbReference>
<keyword evidence="8" id="KW-1185">Reference proteome</keyword>
<dbReference type="PATRIC" id="fig|1003195.29.peg.7291"/>
<keyword evidence="3 4" id="KW-0560">Oxidoreductase</keyword>
<keyword evidence="2 4" id="KW-0125">Carotenoid biosynthesis</keyword>
<comment type="similarity">
    <text evidence="4">Belongs to the carotenoid/retinoid oxidoreductase family.</text>
</comment>
<protein>
    <submittedName>
        <fullName evidence="7">Phytoene dehydrogenase</fullName>
    </submittedName>
</protein>
<dbReference type="Gene3D" id="3.50.50.60">
    <property type="entry name" value="FAD/NAD(P)-binding domain"/>
    <property type="match status" value="2"/>
</dbReference>
<dbReference type="PANTHER" id="PTHR43734">
    <property type="entry name" value="PHYTOENE DESATURASE"/>
    <property type="match status" value="1"/>
</dbReference>
<dbReference type="HOGENOM" id="CLU_019722_2_1_11"/>
<dbReference type="InterPro" id="IPR014105">
    <property type="entry name" value="Carotenoid/retinoid_OxRdtase"/>
</dbReference>
<sequence length="598" mass="63740">MRALVTLRDRRSAPVTTGRGNPVNGVVRTSPVRPPHRYRPGPAGHKGRHDSVRAPHGTVASGAPDAPAPRAAPFRAGGAVTGPRTVAGPTGDVVVVGAGLAGLAAALHLLGAGRRVTVVERAAGPGGCAGRVERGGYHIDTGPTVLTMPHLLDEAFAAVGDALSARLELTELHPAYRARFADGGVLDVHTRADAMEDAVRDFAGPRDAAGYRELRRWLERLHRVQMGRFIDRNFDSPAQLLHPDLARLAALGGFGRLEARIARFVGDERLRRVFSFQALYAGVPPARALAAYAVIAYMDTVAGVYFPRGGMHAVPRALADAARDHGAELRYRERVTRLEWRAGRVTAVVTDHDRVPCDAVVLACEPAAAYALLGRAPRRPLPLRHSPSAVVLHAGTDRTWPELAHHTLSFGAAWHRTFEELTRTGTVMSDPSLLVTRPTTHDPALAPSGRHLHYILAPCPNTAVGPGPAAWHTLAPRYRDGLIRELERRGLSGLGAAIEEEVMVTPADWTALGHRAGTPFSLAHTFPQTGPFRPANLVRGADNVVLAGSGTTPGVGVPMVLISGKLAAERITGRRVTTARRRAVTTTPPAPSPQDAVR</sequence>
<dbReference type="SUPFAM" id="SSF51905">
    <property type="entry name" value="FAD/NAD(P)-binding domain"/>
    <property type="match status" value="1"/>
</dbReference>
<reference evidence="8" key="1">
    <citation type="submission" date="2011-12" db="EMBL/GenBank/DDBJ databases">
        <title>Complete genome sequence of Streptomyces cattleya strain DSM 46488.</title>
        <authorList>
            <person name="Ou H.-Y."/>
            <person name="Li P."/>
            <person name="Zhao C."/>
            <person name="O'Hagan D."/>
            <person name="Deng Z."/>
        </authorList>
    </citation>
    <scope>NUCLEOTIDE SEQUENCE [LARGE SCALE GENOMIC DNA]</scope>
    <source>
        <strain evidence="8">ATCC 35852 / DSM 46488 / JCM 4925 / NBRC 14057 / NRRL 8057</strain>
        <plasmid evidence="8">Plasmid pSCATT</plasmid>
    </source>
</reference>
<evidence type="ECO:0000313" key="7">
    <source>
        <dbReference type="EMBL" id="AEW99686.1"/>
    </source>
</evidence>
<organism evidence="7 8">
    <name type="scientific">Streptantibioticus cattleyicolor (strain ATCC 35852 / DSM 46488 / JCM 4925 / NBRC 14057 / NRRL 8057)</name>
    <name type="common">Streptomyces cattleya</name>
    <dbReference type="NCBI Taxonomy" id="1003195"/>
    <lineage>
        <taxon>Bacteria</taxon>
        <taxon>Bacillati</taxon>
        <taxon>Actinomycetota</taxon>
        <taxon>Actinomycetes</taxon>
        <taxon>Kitasatosporales</taxon>
        <taxon>Streptomycetaceae</taxon>
        <taxon>Streptantibioticus</taxon>
    </lineage>
</organism>
<proteinExistence type="inferred from homology"/>
<dbReference type="Pfam" id="PF01593">
    <property type="entry name" value="Amino_oxidase"/>
    <property type="match status" value="1"/>
</dbReference>
<feature type="region of interest" description="Disordered" evidence="5">
    <location>
        <begin position="1"/>
        <end position="76"/>
    </location>
</feature>
<name>G8XGN7_STREN</name>
<dbReference type="AlphaFoldDB" id="G8XGN7"/>
<dbReference type="GO" id="GO:0016117">
    <property type="term" value="P:carotenoid biosynthetic process"/>
    <property type="evidence" value="ECO:0007669"/>
    <property type="project" value="UniProtKB-KW"/>
</dbReference>
<feature type="region of interest" description="Disordered" evidence="5">
    <location>
        <begin position="577"/>
        <end position="598"/>
    </location>
</feature>
<evidence type="ECO:0000313" key="8">
    <source>
        <dbReference type="Proteomes" id="UP000007842"/>
    </source>
</evidence>
<evidence type="ECO:0000259" key="6">
    <source>
        <dbReference type="Pfam" id="PF01593"/>
    </source>
</evidence>
<comment type="pathway">
    <text evidence="1 4">Carotenoid biosynthesis.</text>
</comment>